<dbReference type="PANTHER" id="PTHR45756">
    <property type="entry name" value="PALMITOYLTRANSFERASE"/>
    <property type="match status" value="1"/>
</dbReference>
<evidence type="ECO:0000313" key="3">
    <source>
        <dbReference type="Proteomes" id="UP000014680"/>
    </source>
</evidence>
<dbReference type="AlphaFoldDB" id="A0A0A1U7C3"/>
<dbReference type="OrthoDB" id="300641at2759"/>
<feature type="chain" id="PRO_5001980250" evidence="1">
    <location>
        <begin position="22"/>
        <end position="981"/>
    </location>
</feature>
<dbReference type="GeneID" id="14889206"/>
<dbReference type="Gene3D" id="2.10.220.10">
    <property type="entry name" value="Hormone Receptor, Insulin-like Growth Factor Receptor 1, Chain A, domain 2"/>
    <property type="match status" value="1"/>
</dbReference>
<feature type="non-terminal residue" evidence="2">
    <location>
        <position position="1"/>
    </location>
</feature>
<proteinExistence type="predicted"/>
<gene>
    <name evidence="2" type="ORF">EIN_107170</name>
</gene>
<dbReference type="SUPFAM" id="SSF57184">
    <property type="entry name" value="Growth factor receptor domain"/>
    <property type="match status" value="2"/>
</dbReference>
<evidence type="ECO:0000256" key="1">
    <source>
        <dbReference type="SAM" id="SignalP"/>
    </source>
</evidence>
<sequence>MLGFQYKCYIVFILLIDMVVSYDQCNLTSPLSTNATITSSCSQSNVLQIENTSTQVILKIMNNAEINLDDILNLKTNSNLIMIDSSSLIVVQQVAFKNNSIILMQDNTVFKCRQMTTFFNTAHLTMDGKSVTNINTNLQLYSNSKIEMKGYSKIYTEYPNYINDNSIFILEGNSNFTSKGSISFNNNVSLTMKNMSLMHMYSYITFLENSNLFVKDNSQIQSGSQFKCSGFFTGIIEGNAKITANIINFDKNSRLYCNGNSELISFSTLSVYENSFISLKEKAKMKVLFSLLMYNSSSINLNGNAKVTVTKSSEIANGIVLMSDNSFINTPYFNMHPNGKLVLDGVNGIPTVNCSSFVCSQGIVNITYNSIIYVDTSTNMNNCNFFLTNRTIRDFPLFFVNSFNLADNNYVTNNWNFDLVYSKTPVVSASQTNLLLDGHLYRNGNSKKIFCHLNQFDSTTNTMSYTEPYCPCEDKEDWYITPFANITFLKITVDSTKNYKNKNIKKVDDDFTDESATIGNTQISFFKTNNMIVQITSKISVKLELYSLTKKVLFISETKLVYGNVKYNTALNTKNGIKIISGVECGNGLYNKSSQQCHILNDCDVSNCKYCPNDRSVCEVCQSTYELIDGNCIKNENCLFSTSNWCKKCLNGFYMKNGNCEKVTDCNVIKIDGTCQICENNNKKMLNLNGECIESDKTKVETTSDTNINTCKNGYFLNINICEKCVNSSLCENGRVTKCDTNNEMSINRNCDIKNCEIPNDTNGRCNKEIINCTILTNAKCEECDNNFILSQNKCENRGDIRCEVQNSIGCIKCKDSYFYDKNTKNCEKCDSTCLTCFDNETTCLSCKSGMYLSDYKCNTNKDLQVKCLQFASFGSGCVVCKDGYYRVGLDCFECDLNCETCNDKKNCYTCNKTNYKTNGGDCLPQGGIVGCAVNVTQSGCSKCQDGYYLVNTNECNKCDDNCNTCTTTGNKCTSCVNSLV</sequence>
<keyword evidence="3" id="KW-1185">Reference proteome</keyword>
<dbReference type="RefSeq" id="XP_004256999.1">
    <property type="nucleotide sequence ID" value="XM_004256951.1"/>
</dbReference>
<reference evidence="2 3" key="1">
    <citation type="submission" date="2012-10" db="EMBL/GenBank/DDBJ databases">
        <authorList>
            <person name="Zafar N."/>
            <person name="Inman J."/>
            <person name="Hall N."/>
            <person name="Lorenzi H."/>
            <person name="Caler E."/>
        </authorList>
    </citation>
    <scope>NUCLEOTIDE SEQUENCE [LARGE SCALE GENOMIC DNA]</scope>
    <source>
        <strain evidence="2 3">IP1</strain>
    </source>
</reference>
<accession>A0A0A1U7C3</accession>
<dbReference type="InterPro" id="IPR009030">
    <property type="entry name" value="Growth_fac_rcpt_cys_sf"/>
</dbReference>
<dbReference type="PANTHER" id="PTHR45756:SF1">
    <property type="entry name" value="PROTEIN KINASE DOMAIN CONTAINING PROTEIN"/>
    <property type="match status" value="1"/>
</dbReference>
<dbReference type="Proteomes" id="UP000014680">
    <property type="component" value="Unassembled WGS sequence"/>
</dbReference>
<feature type="non-terminal residue" evidence="2">
    <location>
        <position position="981"/>
    </location>
</feature>
<feature type="signal peptide" evidence="1">
    <location>
        <begin position="1"/>
        <end position="21"/>
    </location>
</feature>
<protein>
    <submittedName>
        <fullName evidence="2">Cysteine surface protein, putative</fullName>
    </submittedName>
</protein>
<dbReference type="EMBL" id="KB206512">
    <property type="protein sequence ID" value="ELP90228.1"/>
    <property type="molecule type" value="Genomic_DNA"/>
</dbReference>
<organism evidence="2 3">
    <name type="scientific">Entamoeba invadens IP1</name>
    <dbReference type="NCBI Taxonomy" id="370355"/>
    <lineage>
        <taxon>Eukaryota</taxon>
        <taxon>Amoebozoa</taxon>
        <taxon>Evosea</taxon>
        <taxon>Archamoebae</taxon>
        <taxon>Mastigamoebida</taxon>
        <taxon>Entamoebidae</taxon>
        <taxon>Entamoeba</taxon>
    </lineage>
</organism>
<name>A0A0A1U7C3_ENTIV</name>
<dbReference type="InterPro" id="IPR006212">
    <property type="entry name" value="Furin_repeat"/>
</dbReference>
<evidence type="ECO:0000313" key="2">
    <source>
        <dbReference type="EMBL" id="ELP90228.1"/>
    </source>
</evidence>
<dbReference type="VEuPathDB" id="AmoebaDB:EIN_107170"/>
<dbReference type="KEGG" id="eiv:EIN_107170"/>
<dbReference type="InterPro" id="IPR053215">
    <property type="entry name" value="TKL_Ser/Thr_kinase"/>
</dbReference>
<keyword evidence="1" id="KW-0732">Signal</keyword>
<dbReference type="SMART" id="SM00261">
    <property type="entry name" value="FU"/>
    <property type="match status" value="3"/>
</dbReference>